<name>A0AA39PKT1_9AGAR</name>
<proteinExistence type="predicted"/>
<sequence>MSGLCVCHVGVLRAVLLRAHPHGQLTLNHKVSYGELSAKEVESVVAPSDVDDADLSANSLKCHGQVLFVDYEASEASHVSEEPSANEDDYGSDCEAGSEDGTVVLSLCSLRSKVKTVKGSYVDALLHSGNVDDVAESDDIKNDLTLTVISGGSGTLCSQVMTKRQVPYETGQWPRLTDTVHTAGNTVADSSDEQAESHTHANPVTPVQPMSSPSKSVAGIKTTVASSVGHGSAKSIFSDDPDDDLTPAAVPASQITNELAALLGDDVCGSLPEPDDAGPVLCLPKIGVTPYKPWPDLSKPDDPALQVMQPELMEEHLVTLGVYVSLPLLGMYRAVIPMGFALDTFDPPRFCSFTDMAKLFHLESLTSLVKAFKFEWYGCFINLACAMPSALTLEGKTLHQGGYTSASGTQGDMSAHASPIKDQWRSLTKTLTAESVSPGASYPMSMGFLDEGCLEKFVCYFSDGHLAFLPQLPWLVTASECGALFVQLPMWLAGLPVFNRFNDVLEDTILADIEEYTEGLEVFEFLDEINSSKHCYYLYMD</sequence>
<accession>A0AA39PKT1</accession>
<comment type="caution">
    <text evidence="2">The sequence shown here is derived from an EMBL/GenBank/DDBJ whole genome shotgun (WGS) entry which is preliminary data.</text>
</comment>
<evidence type="ECO:0000256" key="1">
    <source>
        <dbReference type="SAM" id="MobiDB-lite"/>
    </source>
</evidence>
<evidence type="ECO:0000313" key="2">
    <source>
        <dbReference type="EMBL" id="KAK0485404.1"/>
    </source>
</evidence>
<feature type="region of interest" description="Disordered" evidence="1">
    <location>
        <begin position="188"/>
        <end position="217"/>
    </location>
</feature>
<gene>
    <name evidence="2" type="ORF">EDD18DRAFT_1111549</name>
</gene>
<dbReference type="AlphaFoldDB" id="A0AA39PKT1"/>
<protein>
    <submittedName>
        <fullName evidence="2">Uncharacterized protein</fullName>
    </submittedName>
</protein>
<dbReference type="EMBL" id="JAUEPU010000051">
    <property type="protein sequence ID" value="KAK0485404.1"/>
    <property type="molecule type" value="Genomic_DNA"/>
</dbReference>
<reference evidence="2" key="1">
    <citation type="submission" date="2023-06" db="EMBL/GenBank/DDBJ databases">
        <authorList>
            <consortium name="Lawrence Berkeley National Laboratory"/>
            <person name="Ahrendt S."/>
            <person name="Sahu N."/>
            <person name="Indic B."/>
            <person name="Wong-Bajracharya J."/>
            <person name="Merenyi Z."/>
            <person name="Ke H.-M."/>
            <person name="Monk M."/>
            <person name="Kocsube S."/>
            <person name="Drula E."/>
            <person name="Lipzen A."/>
            <person name="Balint B."/>
            <person name="Henrissat B."/>
            <person name="Andreopoulos B."/>
            <person name="Martin F.M."/>
            <person name="Harder C.B."/>
            <person name="Rigling D."/>
            <person name="Ford K.L."/>
            <person name="Foster G.D."/>
            <person name="Pangilinan J."/>
            <person name="Papanicolaou A."/>
            <person name="Barry K."/>
            <person name="LaButti K."/>
            <person name="Viragh M."/>
            <person name="Koriabine M."/>
            <person name="Yan M."/>
            <person name="Riley R."/>
            <person name="Champramary S."/>
            <person name="Plett K.L."/>
            <person name="Tsai I.J."/>
            <person name="Slot J."/>
            <person name="Sipos G."/>
            <person name="Plett J."/>
            <person name="Nagy L.G."/>
            <person name="Grigoriev I.V."/>
        </authorList>
    </citation>
    <scope>NUCLEOTIDE SEQUENCE</scope>
    <source>
        <strain evidence="2">HWK02</strain>
    </source>
</reference>
<keyword evidence="3" id="KW-1185">Reference proteome</keyword>
<evidence type="ECO:0000313" key="3">
    <source>
        <dbReference type="Proteomes" id="UP001175228"/>
    </source>
</evidence>
<organism evidence="2 3">
    <name type="scientific">Armillaria luteobubalina</name>
    <dbReference type="NCBI Taxonomy" id="153913"/>
    <lineage>
        <taxon>Eukaryota</taxon>
        <taxon>Fungi</taxon>
        <taxon>Dikarya</taxon>
        <taxon>Basidiomycota</taxon>
        <taxon>Agaricomycotina</taxon>
        <taxon>Agaricomycetes</taxon>
        <taxon>Agaricomycetidae</taxon>
        <taxon>Agaricales</taxon>
        <taxon>Marasmiineae</taxon>
        <taxon>Physalacriaceae</taxon>
        <taxon>Armillaria</taxon>
    </lineage>
</organism>
<dbReference type="Proteomes" id="UP001175228">
    <property type="component" value="Unassembled WGS sequence"/>
</dbReference>